<dbReference type="InterPro" id="IPR005000">
    <property type="entry name" value="Aldolase/citrate-lyase_domain"/>
</dbReference>
<dbReference type="Proteomes" id="UP000184226">
    <property type="component" value="Unassembled WGS sequence"/>
</dbReference>
<evidence type="ECO:0000313" key="5">
    <source>
        <dbReference type="EMBL" id="SHH95561.1"/>
    </source>
</evidence>
<keyword evidence="6" id="KW-1185">Reference proteome</keyword>
<protein>
    <submittedName>
        <fullName evidence="5">4-hydroxy-2-oxoheptanedioate aldolase</fullName>
    </submittedName>
</protein>
<feature type="domain" description="HpcH/HpaI aldolase/citrate lyase" evidence="4">
    <location>
        <begin position="30"/>
        <end position="251"/>
    </location>
</feature>
<evidence type="ECO:0000256" key="2">
    <source>
        <dbReference type="ARBA" id="ARBA00022723"/>
    </source>
</evidence>
<dbReference type="InterPro" id="IPR015813">
    <property type="entry name" value="Pyrv/PenolPyrv_kinase-like_dom"/>
</dbReference>
<keyword evidence="2" id="KW-0479">Metal-binding</keyword>
<dbReference type="Gene3D" id="3.20.20.60">
    <property type="entry name" value="Phosphoenolpyruvate-binding domains"/>
    <property type="match status" value="1"/>
</dbReference>
<dbReference type="GO" id="GO:0016832">
    <property type="term" value="F:aldehyde-lyase activity"/>
    <property type="evidence" value="ECO:0007669"/>
    <property type="project" value="TreeGrafter"/>
</dbReference>
<sequence>MTDIPRLNGVIRALEQGQAAFTTFVPPELDMVRAYNAAPYDALVFELEHSPYDIRALQDTMQFMLDRRQIAASGSLAPKVTPFARIPANGSEMNQFLAKQVLDLGVYGVIWPHVSTVEEARNAVAACRYPRPSTAPAFEPAGQRGDGPKFAPGYWGLTQQEYYERADVWPLNPKGEILVGIMCEEVKAIRNLPDMLQQVPGIGVVLIGLGDLSQELGFPRQYDHPAVASAVAEILAICKVNNVACGHPHVNAGNIEQEVARGFRWLMPTPTFSFTALEKGRSAAGR</sequence>
<dbReference type="EMBL" id="FQXE01000006">
    <property type="protein sequence ID" value="SHH95561.1"/>
    <property type="molecule type" value="Genomic_DNA"/>
</dbReference>
<evidence type="ECO:0000256" key="1">
    <source>
        <dbReference type="ARBA" id="ARBA00005568"/>
    </source>
</evidence>
<dbReference type="AlphaFoldDB" id="A0A1M5X6Z9"/>
<comment type="similarity">
    <text evidence="1">Belongs to the HpcH/HpaI aldolase family.</text>
</comment>
<dbReference type="OrthoDB" id="86160at2"/>
<dbReference type="SUPFAM" id="SSF51621">
    <property type="entry name" value="Phosphoenolpyruvate/pyruvate domain"/>
    <property type="match status" value="1"/>
</dbReference>
<dbReference type="STRING" id="658167.SAMN04488135_106191"/>
<gene>
    <name evidence="5" type="ORF">SAMN04488135_106191</name>
</gene>
<dbReference type="GO" id="GO:0046872">
    <property type="term" value="F:metal ion binding"/>
    <property type="evidence" value="ECO:0007669"/>
    <property type="project" value="UniProtKB-KW"/>
</dbReference>
<dbReference type="PANTHER" id="PTHR30502:SF0">
    <property type="entry name" value="PHOSPHOENOLPYRUVATE CARBOXYLASE FAMILY PROTEIN"/>
    <property type="match status" value="1"/>
</dbReference>
<accession>A0A1M5X6Z9</accession>
<evidence type="ECO:0000313" key="6">
    <source>
        <dbReference type="Proteomes" id="UP000184226"/>
    </source>
</evidence>
<keyword evidence="3" id="KW-0456">Lyase</keyword>
<evidence type="ECO:0000256" key="3">
    <source>
        <dbReference type="ARBA" id="ARBA00023239"/>
    </source>
</evidence>
<dbReference type="PANTHER" id="PTHR30502">
    <property type="entry name" value="2-KETO-3-DEOXY-L-RHAMNONATE ALDOLASE"/>
    <property type="match status" value="1"/>
</dbReference>
<reference evidence="5 6" key="1">
    <citation type="submission" date="2016-11" db="EMBL/GenBank/DDBJ databases">
        <authorList>
            <person name="Jaros S."/>
            <person name="Januszkiewicz K."/>
            <person name="Wedrychowicz H."/>
        </authorList>
    </citation>
    <scope>NUCLEOTIDE SEQUENCE [LARGE SCALE GENOMIC DNA]</scope>
    <source>
        <strain evidence="5 6">CGMCC 1.10190</strain>
    </source>
</reference>
<dbReference type="GO" id="GO:0005737">
    <property type="term" value="C:cytoplasm"/>
    <property type="evidence" value="ECO:0007669"/>
    <property type="project" value="TreeGrafter"/>
</dbReference>
<evidence type="ECO:0000259" key="4">
    <source>
        <dbReference type="Pfam" id="PF03328"/>
    </source>
</evidence>
<dbReference type="Pfam" id="PF03328">
    <property type="entry name" value="HpcH_HpaI"/>
    <property type="match status" value="1"/>
</dbReference>
<dbReference type="InterPro" id="IPR040442">
    <property type="entry name" value="Pyrv_kinase-like_dom_sf"/>
</dbReference>
<proteinExistence type="inferred from homology"/>
<name>A0A1M5X6Z9_9BURK</name>
<dbReference type="RefSeq" id="WP_073103680.1">
    <property type="nucleotide sequence ID" value="NZ_FQXE01000006.1"/>
</dbReference>
<organism evidence="5 6">
    <name type="scientific">Pollutimonas bauzanensis</name>
    <dbReference type="NCBI Taxonomy" id="658167"/>
    <lineage>
        <taxon>Bacteria</taxon>
        <taxon>Pseudomonadati</taxon>
        <taxon>Pseudomonadota</taxon>
        <taxon>Betaproteobacteria</taxon>
        <taxon>Burkholderiales</taxon>
        <taxon>Alcaligenaceae</taxon>
        <taxon>Pollutimonas</taxon>
    </lineage>
</organism>
<dbReference type="InterPro" id="IPR050251">
    <property type="entry name" value="HpcH-HpaI_aldolase"/>
</dbReference>